<accession>F8PAK4</accession>
<dbReference type="InterPro" id="IPR007515">
    <property type="entry name" value="Mss4"/>
</dbReference>
<dbReference type="HOGENOM" id="CLU_132754_0_0_1"/>
<dbReference type="Proteomes" id="UP000008064">
    <property type="component" value="Unassembled WGS sequence"/>
</dbReference>
<dbReference type="GO" id="GO:0005829">
    <property type="term" value="C:cytosol"/>
    <property type="evidence" value="ECO:0007669"/>
    <property type="project" value="TreeGrafter"/>
</dbReference>
<name>F8PAK4_SERL9</name>
<dbReference type="InterPro" id="IPR011057">
    <property type="entry name" value="Mss4-like_sf"/>
</dbReference>
<dbReference type="GO" id="GO:0015031">
    <property type="term" value="P:protein transport"/>
    <property type="evidence" value="ECO:0007669"/>
    <property type="project" value="UniProtKB-KW"/>
</dbReference>
<dbReference type="InterPro" id="IPR011323">
    <property type="entry name" value="Mss4/transl-control_tumour"/>
</dbReference>
<dbReference type="GO" id="GO:0007264">
    <property type="term" value="P:small GTPase-mediated signal transduction"/>
    <property type="evidence" value="ECO:0007669"/>
    <property type="project" value="InterPro"/>
</dbReference>
<evidence type="ECO:0000256" key="3">
    <source>
        <dbReference type="ARBA" id="ARBA00022927"/>
    </source>
</evidence>
<dbReference type="GO" id="GO:0016020">
    <property type="term" value="C:membrane"/>
    <property type="evidence" value="ECO:0007669"/>
    <property type="project" value="TreeGrafter"/>
</dbReference>
<dbReference type="PANTHER" id="PTHR13276">
    <property type="entry name" value="GUANINE NUCLEOTIDE EXCHANGE FACTOR MSS4"/>
    <property type="match status" value="1"/>
</dbReference>
<keyword evidence="1" id="KW-0813">Transport</keyword>
<protein>
    <recommendedName>
        <fullName evidence="6">Mss4-like protein</fullName>
    </recommendedName>
</protein>
<evidence type="ECO:0008006" key="6">
    <source>
        <dbReference type="Google" id="ProtNLM"/>
    </source>
</evidence>
<sequence>MPTELPTTPLEERIPSFPPGIWDALQRPAAAGPATRTLASFPNGVLDVYESDASDEGTSLNKFDLVCPQDGCGSIILKSGVGKWVERSSVELDPPNQPVHPRLPALPAPPATAHWWLITPSPMAFENIGFTQPVQSANAGAKKLKLLICAECDLGALGWSEEGGTEFWLACSRVNYRA</sequence>
<dbReference type="Gene3D" id="2.170.150.10">
    <property type="entry name" value="Metal Binding Protein, Guanine Nucleotide Exchange Factor, Chain A"/>
    <property type="match status" value="1"/>
</dbReference>
<dbReference type="GO" id="GO:0005085">
    <property type="term" value="F:guanyl-nucleotide exchange factor activity"/>
    <property type="evidence" value="ECO:0007669"/>
    <property type="project" value="UniProtKB-KW"/>
</dbReference>
<dbReference type="EMBL" id="GL945442">
    <property type="protein sequence ID" value="EGO19843.1"/>
    <property type="molecule type" value="Genomic_DNA"/>
</dbReference>
<gene>
    <name evidence="4" type="ORF">SERLADRAFT_401072</name>
</gene>
<keyword evidence="2" id="KW-0344">Guanine-nucleotide releasing factor</keyword>
<dbReference type="OrthoDB" id="30840at2759"/>
<evidence type="ECO:0000256" key="1">
    <source>
        <dbReference type="ARBA" id="ARBA00022448"/>
    </source>
</evidence>
<dbReference type="GO" id="GO:0008270">
    <property type="term" value="F:zinc ion binding"/>
    <property type="evidence" value="ECO:0007669"/>
    <property type="project" value="TreeGrafter"/>
</dbReference>
<keyword evidence="3" id="KW-0653">Protein transport</keyword>
<dbReference type="RefSeq" id="XP_007323278.1">
    <property type="nucleotide sequence ID" value="XM_007323216.1"/>
</dbReference>
<dbReference type="AlphaFoldDB" id="F8PAK4"/>
<dbReference type="GO" id="GO:0006892">
    <property type="term" value="P:post-Golgi vesicle-mediated transport"/>
    <property type="evidence" value="ECO:0007669"/>
    <property type="project" value="TreeGrafter"/>
</dbReference>
<dbReference type="KEGG" id="sla:SERLADRAFT_401072"/>
<dbReference type="Pfam" id="PF04421">
    <property type="entry name" value="Mss4"/>
    <property type="match status" value="1"/>
</dbReference>
<dbReference type="SUPFAM" id="SSF51316">
    <property type="entry name" value="Mss4-like"/>
    <property type="match status" value="1"/>
</dbReference>
<evidence type="ECO:0000313" key="5">
    <source>
        <dbReference type="Proteomes" id="UP000008064"/>
    </source>
</evidence>
<evidence type="ECO:0000256" key="2">
    <source>
        <dbReference type="ARBA" id="ARBA00022658"/>
    </source>
</evidence>
<dbReference type="PANTHER" id="PTHR13276:SF0">
    <property type="entry name" value="GUANINE NUCLEOTIDE EXCHANGE FACTOR MSS4"/>
    <property type="match status" value="1"/>
</dbReference>
<organism evidence="5">
    <name type="scientific">Serpula lacrymans var. lacrymans (strain S7.9)</name>
    <name type="common">Dry rot fungus</name>
    <dbReference type="NCBI Taxonomy" id="578457"/>
    <lineage>
        <taxon>Eukaryota</taxon>
        <taxon>Fungi</taxon>
        <taxon>Dikarya</taxon>
        <taxon>Basidiomycota</taxon>
        <taxon>Agaricomycotina</taxon>
        <taxon>Agaricomycetes</taxon>
        <taxon>Agaricomycetidae</taxon>
        <taxon>Boletales</taxon>
        <taxon>Coniophorineae</taxon>
        <taxon>Serpulaceae</taxon>
        <taxon>Serpula</taxon>
    </lineage>
</organism>
<reference evidence="5" key="1">
    <citation type="journal article" date="2011" name="Science">
        <title>The plant cell wall-decomposing machinery underlies the functional diversity of forest fungi.</title>
        <authorList>
            <person name="Eastwood D.C."/>
            <person name="Floudas D."/>
            <person name="Binder M."/>
            <person name="Majcherczyk A."/>
            <person name="Schneider P."/>
            <person name="Aerts A."/>
            <person name="Asiegbu F.O."/>
            <person name="Baker S.E."/>
            <person name="Barry K."/>
            <person name="Bendiksby M."/>
            <person name="Blumentritt M."/>
            <person name="Coutinho P.M."/>
            <person name="Cullen D."/>
            <person name="de Vries R.P."/>
            <person name="Gathman A."/>
            <person name="Goodell B."/>
            <person name="Henrissat B."/>
            <person name="Ihrmark K."/>
            <person name="Kauserud H."/>
            <person name="Kohler A."/>
            <person name="LaButti K."/>
            <person name="Lapidus A."/>
            <person name="Lavin J.L."/>
            <person name="Lee Y.-H."/>
            <person name="Lindquist E."/>
            <person name="Lilly W."/>
            <person name="Lucas S."/>
            <person name="Morin E."/>
            <person name="Murat C."/>
            <person name="Oguiza J.A."/>
            <person name="Park J."/>
            <person name="Pisabarro A.G."/>
            <person name="Riley R."/>
            <person name="Rosling A."/>
            <person name="Salamov A."/>
            <person name="Schmidt O."/>
            <person name="Schmutz J."/>
            <person name="Skrede I."/>
            <person name="Stenlid J."/>
            <person name="Wiebenga A."/>
            <person name="Xie X."/>
            <person name="Kuees U."/>
            <person name="Hibbett D.S."/>
            <person name="Hoffmeister D."/>
            <person name="Hoegberg N."/>
            <person name="Martin F."/>
            <person name="Grigoriev I.V."/>
            <person name="Watkinson S.C."/>
        </authorList>
    </citation>
    <scope>NUCLEOTIDE SEQUENCE [LARGE SCALE GENOMIC DNA]</scope>
    <source>
        <strain evidence="5">S7.9</strain>
    </source>
</reference>
<dbReference type="PROSITE" id="PS51796">
    <property type="entry name" value="MSS4"/>
    <property type="match status" value="1"/>
</dbReference>
<evidence type="ECO:0000313" key="4">
    <source>
        <dbReference type="EMBL" id="EGO19843.1"/>
    </source>
</evidence>
<proteinExistence type="predicted"/>
<dbReference type="GeneID" id="18812077"/>